<dbReference type="Pfam" id="PF04586">
    <property type="entry name" value="Peptidase_S78"/>
    <property type="match status" value="1"/>
</dbReference>
<accession>A0A2U3L7H7</accession>
<keyword evidence="2 6" id="KW-0645">Protease</keyword>
<sequence>MPEEHKGKMEYRAVTMHASLLDAEGGQSLLKVLEGRAIAFDTPTPIFQDHDGTQYYEQIHRDALKGVDLSNVVLKYNHSEHVPPLASTKAGTLDLKVSSQGLEVTARMANTTQASDIHELVRTGHLDKMSFAFTVANDAYDSKTKTRTIFNFDKMYDVSVVDFPAYEQTSVSARSYIKAQQEIRNLEIQRQEQEVEEAKKREAEEERLGLEQEAKEEEIRAIKAQRKQLILKTYV</sequence>
<proteinExistence type="predicted"/>
<evidence type="ECO:0000256" key="4">
    <source>
        <dbReference type="SAM" id="Coils"/>
    </source>
</evidence>
<dbReference type="EMBL" id="OMOF01000329">
    <property type="protein sequence ID" value="SPF47770.1"/>
    <property type="molecule type" value="Genomic_DNA"/>
</dbReference>
<evidence type="ECO:0000256" key="2">
    <source>
        <dbReference type="ARBA" id="ARBA00022670"/>
    </source>
</evidence>
<keyword evidence="4" id="KW-0175">Coiled coil</keyword>
<dbReference type="OrthoDB" id="64791at2"/>
<dbReference type="GO" id="GO:0006508">
    <property type="term" value="P:proteolysis"/>
    <property type="evidence" value="ECO:0007669"/>
    <property type="project" value="UniProtKB-KW"/>
</dbReference>
<feature type="coiled-coil region" evidence="4">
    <location>
        <begin position="176"/>
        <end position="232"/>
    </location>
</feature>
<keyword evidence="1" id="KW-1188">Viral release from host cell</keyword>
<evidence type="ECO:0000313" key="6">
    <source>
        <dbReference type="EMBL" id="SPF47770.1"/>
    </source>
</evidence>
<dbReference type="AlphaFoldDB" id="A0A2U3L7H7"/>
<dbReference type="Proteomes" id="UP000238916">
    <property type="component" value="Unassembled WGS sequence"/>
</dbReference>
<gene>
    <name evidence="6" type="ORF">SBF1_3950002</name>
</gene>
<reference evidence="7" key="1">
    <citation type="submission" date="2018-02" db="EMBL/GenBank/DDBJ databases">
        <authorList>
            <person name="Hausmann B."/>
        </authorList>
    </citation>
    <scope>NUCLEOTIDE SEQUENCE [LARGE SCALE GENOMIC DNA]</scope>
    <source>
        <strain evidence="7">Peat soil MAG SbF1</strain>
    </source>
</reference>
<evidence type="ECO:0000256" key="3">
    <source>
        <dbReference type="ARBA" id="ARBA00022801"/>
    </source>
</evidence>
<evidence type="ECO:0000259" key="5">
    <source>
        <dbReference type="Pfam" id="PF04586"/>
    </source>
</evidence>
<evidence type="ECO:0000256" key="1">
    <source>
        <dbReference type="ARBA" id="ARBA00022612"/>
    </source>
</evidence>
<protein>
    <submittedName>
        <fullName evidence="6">Phage prohead protease HK97 family protein</fullName>
    </submittedName>
</protein>
<dbReference type="NCBIfam" id="TIGR01543">
    <property type="entry name" value="proheadase_HK97"/>
    <property type="match status" value="1"/>
</dbReference>
<evidence type="ECO:0000313" key="7">
    <source>
        <dbReference type="Proteomes" id="UP000238916"/>
    </source>
</evidence>
<name>A0A2U3L7H7_9FIRM</name>
<feature type="domain" description="Prohead serine protease" evidence="5">
    <location>
        <begin position="30"/>
        <end position="175"/>
    </location>
</feature>
<dbReference type="InterPro" id="IPR006433">
    <property type="entry name" value="Prohead_protease"/>
</dbReference>
<dbReference type="GO" id="GO:0008233">
    <property type="term" value="F:peptidase activity"/>
    <property type="evidence" value="ECO:0007669"/>
    <property type="project" value="UniProtKB-KW"/>
</dbReference>
<keyword evidence="3" id="KW-0378">Hydrolase</keyword>
<dbReference type="InterPro" id="IPR054613">
    <property type="entry name" value="Peptidase_S78_dom"/>
</dbReference>
<organism evidence="6 7">
    <name type="scientific">Candidatus Desulfosporosinus infrequens</name>
    <dbReference type="NCBI Taxonomy" id="2043169"/>
    <lineage>
        <taxon>Bacteria</taxon>
        <taxon>Bacillati</taxon>
        <taxon>Bacillota</taxon>
        <taxon>Clostridia</taxon>
        <taxon>Eubacteriales</taxon>
        <taxon>Desulfitobacteriaceae</taxon>
        <taxon>Desulfosporosinus</taxon>
    </lineage>
</organism>